<dbReference type="EMBL" id="CABITT030000006">
    <property type="protein sequence ID" value="VVB08575.1"/>
    <property type="molecule type" value="Genomic_DNA"/>
</dbReference>
<dbReference type="PANTHER" id="PTHR21680">
    <property type="entry name" value="COILED-COIL DOMAIN-CONTAINING PROTEIN 124"/>
    <property type="match status" value="1"/>
</dbReference>
<dbReference type="PANTHER" id="PTHR21680:SF0">
    <property type="entry name" value="COILED-COIL DOMAIN-CONTAINING PROTEIN 124"/>
    <property type="match status" value="1"/>
</dbReference>
<comment type="caution">
    <text evidence="5">The sequence shown here is derived from an EMBL/GenBank/DDBJ whole genome shotgun (WGS) entry which is preliminary data.</text>
</comment>
<evidence type="ECO:0000259" key="4">
    <source>
        <dbReference type="Pfam" id="PF06244"/>
    </source>
</evidence>
<evidence type="ECO:0000256" key="3">
    <source>
        <dbReference type="SAM" id="MobiDB-lite"/>
    </source>
</evidence>
<protein>
    <recommendedName>
        <fullName evidence="4">Coiled-coil domain-containing protein</fullName>
    </recommendedName>
</protein>
<proteinExistence type="inferred from homology"/>
<keyword evidence="2" id="KW-0175">Coiled coil</keyword>
<organism evidence="5 6">
    <name type="scientific">Arabis nemorensis</name>
    <dbReference type="NCBI Taxonomy" id="586526"/>
    <lineage>
        <taxon>Eukaryota</taxon>
        <taxon>Viridiplantae</taxon>
        <taxon>Streptophyta</taxon>
        <taxon>Embryophyta</taxon>
        <taxon>Tracheophyta</taxon>
        <taxon>Spermatophyta</taxon>
        <taxon>Magnoliopsida</taxon>
        <taxon>eudicotyledons</taxon>
        <taxon>Gunneridae</taxon>
        <taxon>Pentapetalae</taxon>
        <taxon>rosids</taxon>
        <taxon>malvids</taxon>
        <taxon>Brassicales</taxon>
        <taxon>Brassicaceae</taxon>
        <taxon>Arabideae</taxon>
        <taxon>Arabis</taxon>
    </lineage>
</organism>
<name>A0A565C4N9_9BRAS</name>
<dbReference type="InterPro" id="IPR054414">
    <property type="entry name" value="Ccdc124/Oxs1_C"/>
</dbReference>
<feature type="domain" description="Coiled-coil" evidence="4">
    <location>
        <begin position="142"/>
        <end position="222"/>
    </location>
</feature>
<dbReference type="GO" id="GO:0003713">
    <property type="term" value="F:transcription coactivator activity"/>
    <property type="evidence" value="ECO:0007669"/>
    <property type="project" value="TreeGrafter"/>
</dbReference>
<feature type="compositionally biased region" description="Basic and acidic residues" evidence="3">
    <location>
        <begin position="8"/>
        <end position="62"/>
    </location>
</feature>
<dbReference type="Proteomes" id="UP000489600">
    <property type="component" value="Unassembled WGS sequence"/>
</dbReference>
<sequence length="238" mass="27458">MGVNSKAEVAKSRKNAAEAEQKDRQTREKEEQYWREAEGPKSKAAKKREEEAEKKAEAAAKKLEAKRLAEQEEKELEKTLKKPDKKVNRVAVPVPKVTEAELIRRREEEQVALAKKAEDSKKKQTRMAAEDEYEKMVLVTNTNRDDSIIEAHSVDEALARITVADNLPVDRHPEKRLKASFKAYEEAELPRLKEEKPGLTHTQYKDLIWKMWKKSPDNPLNQQWEAERYIEQAAAAAE</sequence>
<feature type="region of interest" description="Disordered" evidence="3">
    <location>
        <begin position="1"/>
        <end position="62"/>
    </location>
</feature>
<reference evidence="5" key="1">
    <citation type="submission" date="2019-07" db="EMBL/GenBank/DDBJ databases">
        <authorList>
            <person name="Dittberner H."/>
        </authorList>
    </citation>
    <scope>NUCLEOTIDE SEQUENCE [LARGE SCALE GENOMIC DNA]</scope>
</reference>
<dbReference type="Pfam" id="PF06244">
    <property type="entry name" value="Ccdc124"/>
    <property type="match status" value="1"/>
</dbReference>
<comment type="similarity">
    <text evidence="1">Belongs to the CCDC124 family.</text>
</comment>
<dbReference type="GO" id="GO:0005634">
    <property type="term" value="C:nucleus"/>
    <property type="evidence" value="ECO:0007669"/>
    <property type="project" value="TreeGrafter"/>
</dbReference>
<accession>A0A565C4N9</accession>
<evidence type="ECO:0000313" key="6">
    <source>
        <dbReference type="Proteomes" id="UP000489600"/>
    </source>
</evidence>
<evidence type="ECO:0000313" key="5">
    <source>
        <dbReference type="EMBL" id="VVB08575.1"/>
    </source>
</evidence>
<evidence type="ECO:0000256" key="2">
    <source>
        <dbReference type="ARBA" id="ARBA00023054"/>
    </source>
</evidence>
<dbReference type="InterPro" id="IPR010422">
    <property type="entry name" value="Ccdc124/Oxs1"/>
</dbReference>
<gene>
    <name evidence="5" type="ORF">ANE_LOCUS19019</name>
</gene>
<dbReference type="OrthoDB" id="76412at2759"/>
<dbReference type="GO" id="GO:0006366">
    <property type="term" value="P:transcription by RNA polymerase II"/>
    <property type="evidence" value="ECO:0007669"/>
    <property type="project" value="TreeGrafter"/>
</dbReference>
<keyword evidence="6" id="KW-1185">Reference proteome</keyword>
<dbReference type="AlphaFoldDB" id="A0A565C4N9"/>
<evidence type="ECO:0000256" key="1">
    <source>
        <dbReference type="ARBA" id="ARBA00008296"/>
    </source>
</evidence>